<name>A0A834K053_VESVU</name>
<evidence type="ECO:0000313" key="2">
    <source>
        <dbReference type="Proteomes" id="UP000614350"/>
    </source>
</evidence>
<dbReference type="Proteomes" id="UP000614350">
    <property type="component" value="Unassembled WGS sequence"/>
</dbReference>
<accession>A0A834K053</accession>
<dbReference type="AlphaFoldDB" id="A0A834K053"/>
<protein>
    <submittedName>
        <fullName evidence="1">Uncharacterized protein</fullName>
    </submittedName>
</protein>
<sequence length="71" mass="8213">MPFDETFKDVVKIEEKEYLEKEKKNAPFQRLSLTTLLSHLANVIRSSVIQHGLNLGLERELQTKEDVKDDG</sequence>
<comment type="caution">
    <text evidence="1">The sequence shown here is derived from an EMBL/GenBank/DDBJ whole genome shotgun (WGS) entry which is preliminary data.</text>
</comment>
<gene>
    <name evidence="1" type="ORF">HZH66_007593</name>
</gene>
<keyword evidence="2" id="KW-1185">Reference proteome</keyword>
<proteinExistence type="predicted"/>
<organism evidence="1 2">
    <name type="scientific">Vespula vulgaris</name>
    <name type="common">Yellow jacket</name>
    <name type="synonym">Wasp</name>
    <dbReference type="NCBI Taxonomy" id="7454"/>
    <lineage>
        <taxon>Eukaryota</taxon>
        <taxon>Metazoa</taxon>
        <taxon>Ecdysozoa</taxon>
        <taxon>Arthropoda</taxon>
        <taxon>Hexapoda</taxon>
        <taxon>Insecta</taxon>
        <taxon>Pterygota</taxon>
        <taxon>Neoptera</taxon>
        <taxon>Endopterygota</taxon>
        <taxon>Hymenoptera</taxon>
        <taxon>Apocrita</taxon>
        <taxon>Aculeata</taxon>
        <taxon>Vespoidea</taxon>
        <taxon>Vespidae</taxon>
        <taxon>Vespinae</taxon>
        <taxon>Vespula</taxon>
    </lineage>
</organism>
<dbReference type="EMBL" id="JACSEA010000007">
    <property type="protein sequence ID" value="KAF7396731.1"/>
    <property type="molecule type" value="Genomic_DNA"/>
</dbReference>
<reference evidence="1" key="1">
    <citation type="journal article" date="2020" name="G3 (Bethesda)">
        <title>High-Quality Assemblies for Three Invasive Social Wasps from the &lt;i&gt;Vespula&lt;/i&gt; Genus.</title>
        <authorList>
            <person name="Harrop T.W.R."/>
            <person name="Guhlin J."/>
            <person name="McLaughlin G.M."/>
            <person name="Permina E."/>
            <person name="Stockwell P."/>
            <person name="Gilligan J."/>
            <person name="Le Lec M.F."/>
            <person name="Gruber M.A.M."/>
            <person name="Quinn O."/>
            <person name="Lovegrove M."/>
            <person name="Duncan E.J."/>
            <person name="Remnant E.J."/>
            <person name="Van Eeckhoven J."/>
            <person name="Graham B."/>
            <person name="Knapp R.A."/>
            <person name="Langford K.W."/>
            <person name="Kronenberg Z."/>
            <person name="Press M.O."/>
            <person name="Eacker S.M."/>
            <person name="Wilson-Rankin E.E."/>
            <person name="Purcell J."/>
            <person name="Lester P.J."/>
            <person name="Dearden P.K."/>
        </authorList>
    </citation>
    <scope>NUCLEOTIDE SEQUENCE</scope>
    <source>
        <strain evidence="1">Marl-1</strain>
    </source>
</reference>
<evidence type="ECO:0000313" key="1">
    <source>
        <dbReference type="EMBL" id="KAF7396731.1"/>
    </source>
</evidence>